<reference evidence="2" key="1">
    <citation type="submission" date="2020-05" db="EMBL/GenBank/DDBJ databases">
        <title>WGS assembly of Panicum virgatum.</title>
        <authorList>
            <person name="Lovell J.T."/>
            <person name="Jenkins J."/>
            <person name="Shu S."/>
            <person name="Juenger T.E."/>
            <person name="Schmutz J."/>
        </authorList>
    </citation>
    <scope>NUCLEOTIDE SEQUENCE</scope>
    <source>
        <strain evidence="2">AP13</strain>
    </source>
</reference>
<dbReference type="AlphaFoldDB" id="A0A8T0RA10"/>
<feature type="region of interest" description="Disordered" evidence="1">
    <location>
        <begin position="15"/>
        <end position="35"/>
    </location>
</feature>
<evidence type="ECO:0000313" key="3">
    <source>
        <dbReference type="Proteomes" id="UP000823388"/>
    </source>
</evidence>
<comment type="caution">
    <text evidence="2">The sequence shown here is derived from an EMBL/GenBank/DDBJ whole genome shotgun (WGS) entry which is preliminary data.</text>
</comment>
<proteinExistence type="predicted"/>
<accession>A0A8T0RA10</accession>
<name>A0A8T0RA10_PANVG</name>
<sequence>MLLPAHYRIQLRLTSDSEEDRASVPSSCSADRTKRDAGRLRLADRHRLDLQSSDQQQLVPCSRGFPASNDARVCANGGEDADTAACWEDQIQMANNTVAECLCRAHAMQRKRFVF</sequence>
<evidence type="ECO:0000256" key="1">
    <source>
        <dbReference type="SAM" id="MobiDB-lite"/>
    </source>
</evidence>
<dbReference type="EMBL" id="CM029047">
    <property type="protein sequence ID" value="KAG2581753.1"/>
    <property type="molecule type" value="Genomic_DNA"/>
</dbReference>
<organism evidence="2 3">
    <name type="scientific">Panicum virgatum</name>
    <name type="common">Blackwell switchgrass</name>
    <dbReference type="NCBI Taxonomy" id="38727"/>
    <lineage>
        <taxon>Eukaryota</taxon>
        <taxon>Viridiplantae</taxon>
        <taxon>Streptophyta</taxon>
        <taxon>Embryophyta</taxon>
        <taxon>Tracheophyta</taxon>
        <taxon>Spermatophyta</taxon>
        <taxon>Magnoliopsida</taxon>
        <taxon>Liliopsida</taxon>
        <taxon>Poales</taxon>
        <taxon>Poaceae</taxon>
        <taxon>PACMAD clade</taxon>
        <taxon>Panicoideae</taxon>
        <taxon>Panicodae</taxon>
        <taxon>Paniceae</taxon>
        <taxon>Panicinae</taxon>
        <taxon>Panicum</taxon>
        <taxon>Panicum sect. Hiantes</taxon>
    </lineage>
</organism>
<protein>
    <submittedName>
        <fullName evidence="2">Uncharacterized protein</fullName>
    </submittedName>
</protein>
<evidence type="ECO:0000313" key="2">
    <source>
        <dbReference type="EMBL" id="KAG2581753.1"/>
    </source>
</evidence>
<gene>
    <name evidence="2" type="ORF">PVAP13_6KG065210</name>
</gene>
<dbReference type="Proteomes" id="UP000823388">
    <property type="component" value="Chromosome 6K"/>
</dbReference>
<keyword evidence="3" id="KW-1185">Reference proteome</keyword>